<dbReference type="SMART" id="SM00409">
    <property type="entry name" value="IG"/>
    <property type="match status" value="1"/>
</dbReference>
<sequence>MKSVHGLVVKYSVMFRLMITIGLLECIGGVRINRLQVPEVTQLGDPVVLDCDYTLEESLDDGLVVKWFFNETPTPIYQWIPNKKPQELGILKGRLDLEYSASTDTNSVHRALHIIQPGPDLSGDYTCFVSTFSSEDRKTKRMLVFVPEKRLELRQEHVGDGTLQVVCSAEGVFPKPNMSLHVGNSEVNSSKVAVQERAGLFDIRATAEVPSLNGPEEFSCELRIPQANYTVRKEAIYYPASGNTFHSSSAVLESVLLILNVLFVLRKC</sequence>
<dbReference type="InterPro" id="IPR036179">
    <property type="entry name" value="Ig-like_dom_sf"/>
</dbReference>
<dbReference type="InterPro" id="IPR013783">
    <property type="entry name" value="Ig-like_fold"/>
</dbReference>
<accession>D6WDW5</accession>
<reference evidence="2 3" key="2">
    <citation type="journal article" date="2010" name="Nucleic Acids Res.">
        <title>BeetleBase in 2010: revisions to provide comprehensive genomic information for Tribolium castaneum.</title>
        <authorList>
            <person name="Kim H.S."/>
            <person name="Murphy T."/>
            <person name="Xia J."/>
            <person name="Caragea D."/>
            <person name="Park Y."/>
            <person name="Beeman R.W."/>
            <person name="Lorenzen M.D."/>
            <person name="Butcher S."/>
            <person name="Manak J.R."/>
            <person name="Brown S.J."/>
        </authorList>
    </citation>
    <scope>GENOME REANNOTATION</scope>
    <source>
        <strain evidence="2 3">Georgia GA2</strain>
    </source>
</reference>
<dbReference type="OMA" id="LRGFCCA"/>
<dbReference type="EMBL" id="KQ971323">
    <property type="protein sequence ID" value="EFA00841.2"/>
    <property type="molecule type" value="Genomic_DNA"/>
</dbReference>
<dbReference type="InterPro" id="IPR007110">
    <property type="entry name" value="Ig-like_dom"/>
</dbReference>
<dbReference type="InParanoid" id="D6WDW5"/>
<dbReference type="FunCoup" id="D6WDW5">
    <property type="interactions" value="33"/>
</dbReference>
<dbReference type="KEGG" id="tca:656417"/>
<protein>
    <recommendedName>
        <fullName evidence="1">Ig-like domain-containing protein</fullName>
    </recommendedName>
</protein>
<organism evidence="2 3">
    <name type="scientific">Tribolium castaneum</name>
    <name type="common">Red flour beetle</name>
    <dbReference type="NCBI Taxonomy" id="7070"/>
    <lineage>
        <taxon>Eukaryota</taxon>
        <taxon>Metazoa</taxon>
        <taxon>Ecdysozoa</taxon>
        <taxon>Arthropoda</taxon>
        <taxon>Hexapoda</taxon>
        <taxon>Insecta</taxon>
        <taxon>Pterygota</taxon>
        <taxon>Neoptera</taxon>
        <taxon>Endopterygota</taxon>
        <taxon>Coleoptera</taxon>
        <taxon>Polyphaga</taxon>
        <taxon>Cucujiformia</taxon>
        <taxon>Tenebrionidae</taxon>
        <taxon>Tenebrionidae incertae sedis</taxon>
        <taxon>Tribolium</taxon>
    </lineage>
</organism>
<evidence type="ECO:0000259" key="1">
    <source>
        <dbReference type="PROSITE" id="PS50835"/>
    </source>
</evidence>
<dbReference type="Gene3D" id="2.60.40.10">
    <property type="entry name" value="Immunoglobulins"/>
    <property type="match status" value="2"/>
</dbReference>
<reference evidence="2 3" key="1">
    <citation type="journal article" date="2008" name="Nature">
        <title>The genome of the model beetle and pest Tribolium castaneum.</title>
        <authorList>
            <consortium name="Tribolium Genome Sequencing Consortium"/>
            <person name="Richards S."/>
            <person name="Gibbs R.A."/>
            <person name="Weinstock G.M."/>
            <person name="Brown S.J."/>
            <person name="Denell R."/>
            <person name="Beeman R.W."/>
            <person name="Gibbs R."/>
            <person name="Beeman R.W."/>
            <person name="Brown S.J."/>
            <person name="Bucher G."/>
            <person name="Friedrich M."/>
            <person name="Grimmelikhuijzen C.J."/>
            <person name="Klingler M."/>
            <person name="Lorenzen M."/>
            <person name="Richards S."/>
            <person name="Roth S."/>
            <person name="Schroder R."/>
            <person name="Tautz D."/>
            <person name="Zdobnov E.M."/>
            <person name="Muzny D."/>
            <person name="Gibbs R.A."/>
            <person name="Weinstock G.M."/>
            <person name="Attaway T."/>
            <person name="Bell S."/>
            <person name="Buhay C.J."/>
            <person name="Chandrabose M.N."/>
            <person name="Chavez D."/>
            <person name="Clerk-Blankenburg K.P."/>
            <person name="Cree A."/>
            <person name="Dao M."/>
            <person name="Davis C."/>
            <person name="Chacko J."/>
            <person name="Dinh H."/>
            <person name="Dugan-Rocha S."/>
            <person name="Fowler G."/>
            <person name="Garner T.T."/>
            <person name="Garnes J."/>
            <person name="Gnirke A."/>
            <person name="Hawes A."/>
            <person name="Hernandez J."/>
            <person name="Hines S."/>
            <person name="Holder M."/>
            <person name="Hume J."/>
            <person name="Jhangiani S.N."/>
            <person name="Joshi V."/>
            <person name="Khan Z.M."/>
            <person name="Jackson L."/>
            <person name="Kovar C."/>
            <person name="Kowis A."/>
            <person name="Lee S."/>
            <person name="Lewis L.R."/>
            <person name="Margolis J."/>
            <person name="Morgan M."/>
            <person name="Nazareth L.V."/>
            <person name="Nguyen N."/>
            <person name="Okwuonu G."/>
            <person name="Parker D."/>
            <person name="Richards S."/>
            <person name="Ruiz S.J."/>
            <person name="Santibanez J."/>
            <person name="Savard J."/>
            <person name="Scherer S.E."/>
            <person name="Schneider B."/>
            <person name="Sodergren E."/>
            <person name="Tautz D."/>
            <person name="Vattahil S."/>
            <person name="Villasana D."/>
            <person name="White C.S."/>
            <person name="Wright R."/>
            <person name="Park Y."/>
            <person name="Beeman R.W."/>
            <person name="Lord J."/>
            <person name="Oppert B."/>
            <person name="Lorenzen M."/>
            <person name="Brown S."/>
            <person name="Wang L."/>
            <person name="Savard J."/>
            <person name="Tautz D."/>
            <person name="Richards S."/>
            <person name="Weinstock G."/>
            <person name="Gibbs R.A."/>
            <person name="Liu Y."/>
            <person name="Worley K."/>
            <person name="Weinstock G."/>
            <person name="Elsik C.G."/>
            <person name="Reese J.T."/>
            <person name="Elhaik E."/>
            <person name="Landan G."/>
            <person name="Graur D."/>
            <person name="Arensburger P."/>
            <person name="Atkinson P."/>
            <person name="Beeman R.W."/>
            <person name="Beidler J."/>
            <person name="Brown S.J."/>
            <person name="Demuth J.P."/>
            <person name="Drury D.W."/>
            <person name="Du Y.Z."/>
            <person name="Fujiwara H."/>
            <person name="Lorenzen M."/>
            <person name="Maselli V."/>
            <person name="Osanai M."/>
            <person name="Park Y."/>
            <person name="Robertson H.M."/>
            <person name="Tu Z."/>
            <person name="Wang J.J."/>
            <person name="Wang S."/>
            <person name="Richards S."/>
            <person name="Song H."/>
            <person name="Zhang L."/>
            <person name="Sodergren E."/>
            <person name="Werner D."/>
            <person name="Stanke M."/>
            <person name="Morgenstern B."/>
            <person name="Solovyev V."/>
            <person name="Kosarev P."/>
            <person name="Brown G."/>
            <person name="Chen H.C."/>
            <person name="Ermolaeva O."/>
            <person name="Hlavina W."/>
            <person name="Kapustin Y."/>
            <person name="Kiryutin B."/>
            <person name="Kitts P."/>
            <person name="Maglott D."/>
            <person name="Pruitt K."/>
            <person name="Sapojnikov V."/>
            <person name="Souvorov A."/>
            <person name="Mackey A.J."/>
            <person name="Waterhouse R.M."/>
            <person name="Wyder S."/>
            <person name="Zdobnov E.M."/>
            <person name="Zdobnov E.M."/>
            <person name="Wyder S."/>
            <person name="Kriventseva E.V."/>
            <person name="Kadowaki T."/>
            <person name="Bork P."/>
            <person name="Aranda M."/>
            <person name="Bao R."/>
            <person name="Beermann A."/>
            <person name="Berns N."/>
            <person name="Bolognesi R."/>
            <person name="Bonneton F."/>
            <person name="Bopp D."/>
            <person name="Brown S.J."/>
            <person name="Bucher G."/>
            <person name="Butts T."/>
            <person name="Chaumot A."/>
            <person name="Denell R.E."/>
            <person name="Ferrier D.E."/>
            <person name="Friedrich M."/>
            <person name="Gordon C.M."/>
            <person name="Jindra M."/>
            <person name="Klingler M."/>
            <person name="Lan Q."/>
            <person name="Lattorff H.M."/>
            <person name="Laudet V."/>
            <person name="von Levetsow C."/>
            <person name="Liu Z."/>
            <person name="Lutz R."/>
            <person name="Lynch J.A."/>
            <person name="da Fonseca R.N."/>
            <person name="Posnien N."/>
            <person name="Reuter R."/>
            <person name="Roth S."/>
            <person name="Savard J."/>
            <person name="Schinko J.B."/>
            <person name="Schmitt C."/>
            <person name="Schoppmeier M."/>
            <person name="Schroder R."/>
            <person name="Shippy T.D."/>
            <person name="Simonnet F."/>
            <person name="Marques-Souza H."/>
            <person name="Tautz D."/>
            <person name="Tomoyasu Y."/>
            <person name="Trauner J."/>
            <person name="Van der Zee M."/>
            <person name="Vervoort M."/>
            <person name="Wittkopp N."/>
            <person name="Wimmer E.A."/>
            <person name="Yang X."/>
            <person name="Jones A.K."/>
            <person name="Sattelle D.B."/>
            <person name="Ebert P.R."/>
            <person name="Nelson D."/>
            <person name="Scott J.G."/>
            <person name="Beeman R.W."/>
            <person name="Muthukrishnan S."/>
            <person name="Kramer K.J."/>
            <person name="Arakane Y."/>
            <person name="Beeman R.W."/>
            <person name="Zhu Q."/>
            <person name="Hogenkamp D."/>
            <person name="Dixit R."/>
            <person name="Oppert B."/>
            <person name="Jiang H."/>
            <person name="Zou Z."/>
            <person name="Marshall J."/>
            <person name="Elpidina E."/>
            <person name="Vinokurov K."/>
            <person name="Oppert C."/>
            <person name="Zou Z."/>
            <person name="Evans J."/>
            <person name="Lu Z."/>
            <person name="Zhao P."/>
            <person name="Sumathipala N."/>
            <person name="Altincicek B."/>
            <person name="Vilcinskas A."/>
            <person name="Williams M."/>
            <person name="Hultmark D."/>
            <person name="Hetru C."/>
            <person name="Jiang H."/>
            <person name="Grimmelikhuijzen C.J."/>
            <person name="Hauser F."/>
            <person name="Cazzamali G."/>
            <person name="Williamson M."/>
            <person name="Park Y."/>
            <person name="Li B."/>
            <person name="Tanaka Y."/>
            <person name="Predel R."/>
            <person name="Neupert S."/>
            <person name="Schachtner J."/>
            <person name="Verleyen P."/>
            <person name="Raible F."/>
            <person name="Bork P."/>
            <person name="Friedrich M."/>
            <person name="Walden K.K."/>
            <person name="Robertson H.M."/>
            <person name="Angeli S."/>
            <person name="Foret S."/>
            <person name="Bucher G."/>
            <person name="Schuetz S."/>
            <person name="Maleszka R."/>
            <person name="Wimmer E.A."/>
            <person name="Beeman R.W."/>
            <person name="Lorenzen M."/>
            <person name="Tomoyasu Y."/>
            <person name="Miller S.C."/>
            <person name="Grossmann D."/>
            <person name="Bucher G."/>
        </authorList>
    </citation>
    <scope>NUCLEOTIDE SEQUENCE [LARGE SCALE GENOMIC DNA]</scope>
    <source>
        <strain evidence="2 3">Georgia GA2</strain>
    </source>
</reference>
<keyword evidence="3" id="KW-1185">Reference proteome</keyword>
<dbReference type="HOGENOM" id="CLU_075394_1_0_1"/>
<name>D6WDW5_TRICA</name>
<gene>
    <name evidence="2" type="primary">AUGUSTUS-3.0.2_03729</name>
    <name evidence="2" type="ORF">TcasGA2_TC003729</name>
</gene>
<evidence type="ECO:0000313" key="2">
    <source>
        <dbReference type="EMBL" id="EFA00841.2"/>
    </source>
</evidence>
<dbReference type="PROSITE" id="PS50835">
    <property type="entry name" value="IG_LIKE"/>
    <property type="match status" value="1"/>
</dbReference>
<evidence type="ECO:0000313" key="3">
    <source>
        <dbReference type="Proteomes" id="UP000007266"/>
    </source>
</evidence>
<dbReference type="PANTHER" id="PTHR21261:SF2">
    <property type="entry name" value="GH04238P-RELATED"/>
    <property type="match status" value="1"/>
</dbReference>
<dbReference type="AlphaFoldDB" id="D6WDW5"/>
<dbReference type="PANTHER" id="PTHR21261">
    <property type="entry name" value="BEAT PROTEIN"/>
    <property type="match status" value="1"/>
</dbReference>
<feature type="domain" description="Ig-like" evidence="1">
    <location>
        <begin position="44"/>
        <end position="144"/>
    </location>
</feature>
<dbReference type="SUPFAM" id="SSF48726">
    <property type="entry name" value="Immunoglobulin"/>
    <property type="match status" value="1"/>
</dbReference>
<dbReference type="Proteomes" id="UP000007266">
    <property type="component" value="Linkage group 3"/>
</dbReference>
<dbReference type="OrthoDB" id="6478865at2759"/>
<dbReference type="InterPro" id="IPR003599">
    <property type="entry name" value="Ig_sub"/>
</dbReference>
<proteinExistence type="predicted"/>